<keyword evidence="4" id="KW-1185">Reference proteome</keyword>
<feature type="domain" description="RING-type" evidence="2">
    <location>
        <begin position="259"/>
        <end position="290"/>
    </location>
</feature>
<proteinExistence type="predicted"/>
<dbReference type="EMBL" id="MPUH01000287">
    <property type="protein sequence ID" value="OMJ83913.1"/>
    <property type="molecule type" value="Genomic_DNA"/>
</dbReference>
<protein>
    <recommendedName>
        <fullName evidence="2">RING-type domain-containing protein</fullName>
    </recommendedName>
</protein>
<name>A0A1R2C4G1_9CILI</name>
<feature type="domain" description="RING-type" evidence="2">
    <location>
        <begin position="149"/>
        <end position="179"/>
    </location>
</feature>
<dbReference type="SMART" id="SM00184">
    <property type="entry name" value="RING"/>
    <property type="match status" value="3"/>
</dbReference>
<feature type="compositionally biased region" description="Basic and acidic residues" evidence="1">
    <location>
        <begin position="309"/>
        <end position="326"/>
    </location>
</feature>
<evidence type="ECO:0000256" key="1">
    <source>
        <dbReference type="SAM" id="MobiDB-lite"/>
    </source>
</evidence>
<accession>A0A1R2C4G1</accession>
<evidence type="ECO:0000313" key="3">
    <source>
        <dbReference type="EMBL" id="OMJ83913.1"/>
    </source>
</evidence>
<evidence type="ECO:0000313" key="4">
    <source>
        <dbReference type="Proteomes" id="UP000187209"/>
    </source>
</evidence>
<sequence length="445" mass="50875">MFCDSKCLFCDYDQVAKVNYSFYHGVCEFHKQLAQGTVKCSYCKSNVPVILIIDVIMCNFCGNLTPKRQSSCGHFLCNACSVSCKLCQNSSLNLSFSIHSPINNYKNTEMSLEHTKDSKNKNLQMLSLSTESLTTEMNSLGDSKGYRKCEYCEDKNTENMMICGHYLCEDCSKDKCSLCSLLGATKFKTQTYNIHKTEKIEFVEKEMKIYPKEQNKVEDKNRKNSYENITFNAKKNKHESTSSVSLPPRKKTVKTVKVCNYCFANLGPKRSDCNHYMCKDCDDTENCKLCRLIGTLSIKPESDSSNDNHSPRDTLRNTKQEEEIKADQYTTQLNFLTESGNSESEIEARGTGYFPGSDENLIKGEPKNLEQQHEEIKHGDRINDKKIHEINEEEESLEKQIIVKNSENHYESGIPYYEKAYTKEPVIKPKKETIEGDSKCCCIIS</sequence>
<reference evidence="3 4" key="1">
    <citation type="submission" date="2016-11" db="EMBL/GenBank/DDBJ databases">
        <title>The macronuclear genome of Stentor coeruleus: a giant cell with tiny introns.</title>
        <authorList>
            <person name="Slabodnick M."/>
            <person name="Ruby J.G."/>
            <person name="Reiff S.B."/>
            <person name="Swart E.C."/>
            <person name="Gosai S."/>
            <person name="Prabakaran S."/>
            <person name="Witkowska E."/>
            <person name="Larue G.E."/>
            <person name="Fisher S."/>
            <person name="Freeman R.M."/>
            <person name="Gunawardena J."/>
            <person name="Chu W."/>
            <person name="Stover N.A."/>
            <person name="Gregory B.D."/>
            <person name="Nowacki M."/>
            <person name="Derisi J."/>
            <person name="Roy S.W."/>
            <person name="Marshall W.F."/>
            <person name="Sood P."/>
        </authorList>
    </citation>
    <scope>NUCLEOTIDE SEQUENCE [LARGE SCALE GENOMIC DNA]</scope>
    <source>
        <strain evidence="3">WM001</strain>
    </source>
</reference>
<feature type="domain" description="RING-type" evidence="2">
    <location>
        <begin position="58"/>
        <end position="87"/>
    </location>
</feature>
<comment type="caution">
    <text evidence="3">The sequence shown here is derived from an EMBL/GenBank/DDBJ whole genome shotgun (WGS) entry which is preliminary data.</text>
</comment>
<dbReference type="InterPro" id="IPR001841">
    <property type="entry name" value="Znf_RING"/>
</dbReference>
<dbReference type="AlphaFoldDB" id="A0A1R2C4G1"/>
<feature type="region of interest" description="Disordered" evidence="1">
    <location>
        <begin position="338"/>
        <end position="357"/>
    </location>
</feature>
<gene>
    <name evidence="3" type="ORF">SteCoe_15070</name>
</gene>
<organism evidence="3 4">
    <name type="scientific">Stentor coeruleus</name>
    <dbReference type="NCBI Taxonomy" id="5963"/>
    <lineage>
        <taxon>Eukaryota</taxon>
        <taxon>Sar</taxon>
        <taxon>Alveolata</taxon>
        <taxon>Ciliophora</taxon>
        <taxon>Postciliodesmatophora</taxon>
        <taxon>Heterotrichea</taxon>
        <taxon>Heterotrichida</taxon>
        <taxon>Stentoridae</taxon>
        <taxon>Stentor</taxon>
    </lineage>
</organism>
<dbReference type="Proteomes" id="UP000187209">
    <property type="component" value="Unassembled WGS sequence"/>
</dbReference>
<evidence type="ECO:0000259" key="2">
    <source>
        <dbReference type="SMART" id="SM00184"/>
    </source>
</evidence>
<feature type="region of interest" description="Disordered" evidence="1">
    <location>
        <begin position="299"/>
        <end position="326"/>
    </location>
</feature>